<dbReference type="Proteomes" id="UP000439903">
    <property type="component" value="Unassembled WGS sequence"/>
</dbReference>
<keyword evidence="2" id="KW-0677">Repeat</keyword>
<dbReference type="Gene3D" id="2.130.10.10">
    <property type="entry name" value="YVTN repeat-like/Quinoprotein amine dehydrogenase"/>
    <property type="match status" value="1"/>
</dbReference>
<dbReference type="Gene3D" id="1.20.1280.50">
    <property type="match status" value="1"/>
</dbReference>
<dbReference type="InterPro" id="IPR015943">
    <property type="entry name" value="WD40/YVTN_repeat-like_dom_sf"/>
</dbReference>
<comment type="caution">
    <text evidence="4">The sequence shown here is derived from an EMBL/GenBank/DDBJ whole genome shotgun (WGS) entry which is preliminary data.</text>
</comment>
<evidence type="ECO:0000256" key="2">
    <source>
        <dbReference type="ARBA" id="ARBA00022737"/>
    </source>
</evidence>
<dbReference type="EMBL" id="WTPW01000348">
    <property type="protein sequence ID" value="KAF0520642.1"/>
    <property type="molecule type" value="Genomic_DNA"/>
</dbReference>
<dbReference type="PROSITE" id="PS50082">
    <property type="entry name" value="WD_REPEATS_2"/>
    <property type="match status" value="2"/>
</dbReference>
<evidence type="ECO:0000256" key="3">
    <source>
        <dbReference type="PROSITE-ProRule" id="PRU00221"/>
    </source>
</evidence>
<dbReference type="InterPro" id="IPR042627">
    <property type="entry name" value="FBXW2"/>
</dbReference>
<dbReference type="Pfam" id="PF00400">
    <property type="entry name" value="WD40"/>
    <property type="match status" value="2"/>
</dbReference>
<dbReference type="InterPro" id="IPR019775">
    <property type="entry name" value="WD40_repeat_CS"/>
</dbReference>
<evidence type="ECO:0000256" key="1">
    <source>
        <dbReference type="ARBA" id="ARBA00022574"/>
    </source>
</evidence>
<dbReference type="PROSITE" id="PS50294">
    <property type="entry name" value="WD_REPEATS_REGION"/>
    <property type="match status" value="2"/>
</dbReference>
<evidence type="ECO:0000313" key="5">
    <source>
        <dbReference type="Proteomes" id="UP000439903"/>
    </source>
</evidence>
<reference evidence="4 5" key="1">
    <citation type="journal article" date="2019" name="Environ. Microbiol.">
        <title>At the nexus of three kingdoms: the genome of the mycorrhizal fungus Gigaspora margarita provides insights into plant, endobacterial and fungal interactions.</title>
        <authorList>
            <person name="Venice F."/>
            <person name="Ghignone S."/>
            <person name="Salvioli di Fossalunga A."/>
            <person name="Amselem J."/>
            <person name="Novero M."/>
            <person name="Xianan X."/>
            <person name="Sedzielewska Toro K."/>
            <person name="Morin E."/>
            <person name="Lipzen A."/>
            <person name="Grigoriev I.V."/>
            <person name="Henrissat B."/>
            <person name="Martin F.M."/>
            <person name="Bonfante P."/>
        </authorList>
    </citation>
    <scope>NUCLEOTIDE SEQUENCE [LARGE SCALE GENOMIC DNA]</scope>
    <source>
        <strain evidence="4 5">BEG34</strain>
    </source>
</reference>
<sequence>MIFFIQKYLAMSSQDIESALSKFKVFNREQRKIFLKALVEDCTPHELYTLQQALQIKNYGSFDIVGTLPLELSVKIFEYLNCRGLCACREVVKYNLPIAFIHFVFNPLLLYVIKVCQKWRSITKDPTIWRTKCLEILYYDKGSISASDMKDIPKEGWEKLYIKLYRRDVNWDNGRVQRVRFLKGHRDRITDSKLKGNILVTGSADRTVRIWNVDTGQCEHVFTGNVFSCVDFLPEEKVVAASTYFRSSFLWSMETKELLGEFNGHVTAVRCISLSKSFIASCSFDGSVIVWNWKSGEKIATIPADSIAVRILDTIILSLSSQKIEAFDINDGTCIFTSPFEEGLIGWSYIQNYLSSIENPHDDIYSQMLSSLSVIKGLSHHSSVRVFDFDTHKNRFVRIDGQMPSAVLWLTLFGYNYRSKMIEYPCNDKSMDLDINKEIFRTINVDCRRIVAGCLSGIIVLLEFDEN</sequence>
<dbReference type="SUPFAM" id="SSF50978">
    <property type="entry name" value="WD40 repeat-like"/>
    <property type="match status" value="1"/>
</dbReference>
<dbReference type="AlphaFoldDB" id="A0A8H4APK5"/>
<evidence type="ECO:0000313" key="4">
    <source>
        <dbReference type="EMBL" id="KAF0520642.1"/>
    </source>
</evidence>
<proteinExistence type="predicted"/>
<name>A0A8H4APK5_GIGMA</name>
<dbReference type="SUPFAM" id="SSF81383">
    <property type="entry name" value="F-box domain"/>
    <property type="match status" value="1"/>
</dbReference>
<gene>
    <name evidence="4" type="ORF">F8M41_016187</name>
</gene>
<dbReference type="PANTHER" id="PTHR44436">
    <property type="entry name" value="F-BOX/WD REPEAT-CONTAINING PROTEIN 2"/>
    <property type="match status" value="1"/>
</dbReference>
<dbReference type="PANTHER" id="PTHR44436:SF1">
    <property type="entry name" value="F-BOX_WD REPEAT-CONTAINING PROTEIN 2"/>
    <property type="match status" value="1"/>
</dbReference>
<dbReference type="InterPro" id="IPR036322">
    <property type="entry name" value="WD40_repeat_dom_sf"/>
</dbReference>
<dbReference type="PROSITE" id="PS00678">
    <property type="entry name" value="WD_REPEATS_1"/>
    <property type="match status" value="1"/>
</dbReference>
<protein>
    <submittedName>
        <fullName evidence="4">WD40 repeat-like protein</fullName>
    </submittedName>
</protein>
<feature type="repeat" description="WD" evidence="3">
    <location>
        <begin position="262"/>
        <end position="301"/>
    </location>
</feature>
<organism evidence="4 5">
    <name type="scientific">Gigaspora margarita</name>
    <dbReference type="NCBI Taxonomy" id="4874"/>
    <lineage>
        <taxon>Eukaryota</taxon>
        <taxon>Fungi</taxon>
        <taxon>Fungi incertae sedis</taxon>
        <taxon>Mucoromycota</taxon>
        <taxon>Glomeromycotina</taxon>
        <taxon>Glomeromycetes</taxon>
        <taxon>Diversisporales</taxon>
        <taxon>Gigasporaceae</taxon>
        <taxon>Gigaspora</taxon>
    </lineage>
</organism>
<accession>A0A8H4APK5</accession>
<keyword evidence="1 3" id="KW-0853">WD repeat</keyword>
<feature type="repeat" description="WD" evidence="3">
    <location>
        <begin position="182"/>
        <end position="221"/>
    </location>
</feature>
<dbReference type="SMART" id="SM00320">
    <property type="entry name" value="WD40"/>
    <property type="match status" value="3"/>
</dbReference>
<dbReference type="OrthoDB" id="190105at2759"/>
<dbReference type="InterPro" id="IPR036047">
    <property type="entry name" value="F-box-like_dom_sf"/>
</dbReference>
<keyword evidence="5" id="KW-1185">Reference proteome</keyword>
<dbReference type="InterPro" id="IPR001680">
    <property type="entry name" value="WD40_rpt"/>
</dbReference>